<evidence type="ECO:0000256" key="6">
    <source>
        <dbReference type="ARBA" id="ARBA00023136"/>
    </source>
</evidence>
<protein>
    <recommendedName>
        <fullName evidence="10">MFS transporter</fullName>
    </recommendedName>
</protein>
<evidence type="ECO:0000256" key="5">
    <source>
        <dbReference type="ARBA" id="ARBA00022989"/>
    </source>
</evidence>
<dbReference type="AlphaFoldDB" id="A0A243S7W3"/>
<feature type="transmembrane region" description="Helical" evidence="7">
    <location>
        <begin position="62"/>
        <end position="78"/>
    </location>
</feature>
<feature type="transmembrane region" description="Helical" evidence="7">
    <location>
        <begin position="364"/>
        <end position="382"/>
    </location>
</feature>
<dbReference type="GO" id="GO:0005886">
    <property type="term" value="C:plasma membrane"/>
    <property type="evidence" value="ECO:0007669"/>
    <property type="project" value="UniProtKB-SubCell"/>
</dbReference>
<dbReference type="CDD" id="cd06173">
    <property type="entry name" value="MFS_MefA_like"/>
    <property type="match status" value="1"/>
</dbReference>
<keyword evidence="9" id="KW-1185">Reference proteome</keyword>
<keyword evidence="3" id="KW-1003">Cell membrane</keyword>
<reference evidence="8 9" key="1">
    <citation type="submission" date="2017-05" db="EMBL/GenBank/DDBJ databases">
        <title>Biotechnological potential of actinobacteria isolated from South African environments.</title>
        <authorList>
            <person name="Le Roes-Hill M."/>
            <person name="Prins A."/>
            <person name="Durrell K.A."/>
        </authorList>
    </citation>
    <scope>NUCLEOTIDE SEQUENCE [LARGE SCALE GENOMIC DNA]</scope>
    <source>
        <strain evidence="8 9">HMC13</strain>
    </source>
</reference>
<dbReference type="InterPro" id="IPR010290">
    <property type="entry name" value="TM_effector"/>
</dbReference>
<gene>
    <name evidence="8" type="ORF">CA983_08350</name>
</gene>
<dbReference type="EMBL" id="NGFN01000033">
    <property type="protein sequence ID" value="OUD03675.1"/>
    <property type="molecule type" value="Genomic_DNA"/>
</dbReference>
<feature type="transmembrane region" description="Helical" evidence="7">
    <location>
        <begin position="300"/>
        <end position="317"/>
    </location>
</feature>
<feature type="transmembrane region" description="Helical" evidence="7">
    <location>
        <begin position="178"/>
        <end position="197"/>
    </location>
</feature>
<evidence type="ECO:0000256" key="7">
    <source>
        <dbReference type="SAM" id="Phobius"/>
    </source>
</evidence>
<name>A0A243S7W3_9ACTN</name>
<comment type="subcellular location">
    <subcellularLocation>
        <location evidence="1">Cell membrane</location>
        <topology evidence="1">Multi-pass membrane protein</topology>
    </subcellularLocation>
</comment>
<keyword evidence="6 7" id="KW-0472">Membrane</keyword>
<feature type="transmembrane region" description="Helical" evidence="7">
    <location>
        <begin position="20"/>
        <end position="42"/>
    </location>
</feature>
<sequence length="424" mass="45096">MTTTQQKQSTGGRLGRNFWLLWSGWSISSVGNGLTVTALPLLAADLTSDPATLSLVGIADKLPWLVLALFGGALADRWDRRRAMWISDAIRCALLSLLVVAVLGDWASIPLLMLVAFSVTAIETVYDSSRAAILPMAVSRDRLMLERANSRLMTANTTALKFVGPALGGWLYTLARAFPVVIDAISFALSALFSFLMRGDFRANGGTAAKRRPRGAMRAEIAQGVRWLARHRVLRTYTLVAGLTNMCTVGQLAMLVLYARQVMHLNDAAYGLLLASVAAGSVTAGFTCRAFTHRLGPARSAFGGTLMGALGFTILGFTSSVPMVALGLAITGYTAMTWNVTTVSIRQAIVPEELTGRVSSVNRLVAFGLMPVGIFLAGQIAAHTDLSTVYRVGGLFAALVSLVALLKLSNAQVEKAVKDVTDGG</sequence>
<proteinExistence type="predicted"/>
<evidence type="ECO:0000313" key="8">
    <source>
        <dbReference type="EMBL" id="OUD03675.1"/>
    </source>
</evidence>
<dbReference type="InterPro" id="IPR036259">
    <property type="entry name" value="MFS_trans_sf"/>
</dbReference>
<dbReference type="PANTHER" id="PTHR23513:SF6">
    <property type="entry name" value="MAJOR FACILITATOR SUPERFAMILY ASSOCIATED DOMAIN-CONTAINING PROTEIN"/>
    <property type="match status" value="1"/>
</dbReference>
<keyword evidence="2" id="KW-0813">Transport</keyword>
<dbReference type="SUPFAM" id="SSF103473">
    <property type="entry name" value="MFS general substrate transporter"/>
    <property type="match status" value="1"/>
</dbReference>
<feature type="transmembrane region" description="Helical" evidence="7">
    <location>
        <begin position="236"/>
        <end position="257"/>
    </location>
</feature>
<evidence type="ECO:0000313" key="9">
    <source>
        <dbReference type="Proteomes" id="UP000195105"/>
    </source>
</evidence>
<dbReference type="RefSeq" id="WP_086600230.1">
    <property type="nucleotide sequence ID" value="NZ_NGFN01000033.1"/>
</dbReference>
<organism evidence="8 9">
    <name type="scientific">Streptomyces swartbergensis</name>
    <dbReference type="NCBI Taxonomy" id="487165"/>
    <lineage>
        <taxon>Bacteria</taxon>
        <taxon>Bacillati</taxon>
        <taxon>Actinomycetota</taxon>
        <taxon>Actinomycetes</taxon>
        <taxon>Kitasatosporales</taxon>
        <taxon>Streptomycetaceae</taxon>
        <taxon>Streptomyces</taxon>
    </lineage>
</organism>
<accession>A0A243S7W3</accession>
<dbReference type="Pfam" id="PF05977">
    <property type="entry name" value="MFS_3"/>
    <property type="match status" value="1"/>
</dbReference>
<keyword evidence="5 7" id="KW-1133">Transmembrane helix</keyword>
<dbReference type="Proteomes" id="UP000195105">
    <property type="component" value="Unassembled WGS sequence"/>
</dbReference>
<dbReference type="PANTHER" id="PTHR23513">
    <property type="entry name" value="INTEGRAL MEMBRANE EFFLUX PROTEIN-RELATED"/>
    <property type="match status" value="1"/>
</dbReference>
<comment type="caution">
    <text evidence="8">The sequence shown here is derived from an EMBL/GenBank/DDBJ whole genome shotgun (WGS) entry which is preliminary data.</text>
</comment>
<keyword evidence="4 7" id="KW-0812">Transmembrane</keyword>
<feature type="transmembrane region" description="Helical" evidence="7">
    <location>
        <begin position="323"/>
        <end position="343"/>
    </location>
</feature>
<evidence type="ECO:0000256" key="1">
    <source>
        <dbReference type="ARBA" id="ARBA00004651"/>
    </source>
</evidence>
<dbReference type="Gene3D" id="1.20.1250.20">
    <property type="entry name" value="MFS general substrate transporter like domains"/>
    <property type="match status" value="1"/>
</dbReference>
<evidence type="ECO:0000256" key="3">
    <source>
        <dbReference type="ARBA" id="ARBA00022475"/>
    </source>
</evidence>
<feature type="transmembrane region" description="Helical" evidence="7">
    <location>
        <begin position="388"/>
        <end position="408"/>
    </location>
</feature>
<feature type="transmembrane region" description="Helical" evidence="7">
    <location>
        <begin position="269"/>
        <end position="288"/>
    </location>
</feature>
<evidence type="ECO:0000256" key="2">
    <source>
        <dbReference type="ARBA" id="ARBA00022448"/>
    </source>
</evidence>
<evidence type="ECO:0000256" key="4">
    <source>
        <dbReference type="ARBA" id="ARBA00022692"/>
    </source>
</evidence>
<evidence type="ECO:0008006" key="10">
    <source>
        <dbReference type="Google" id="ProtNLM"/>
    </source>
</evidence>